<proteinExistence type="predicted"/>
<evidence type="ECO:0000313" key="3">
    <source>
        <dbReference type="Proteomes" id="UP000398217"/>
    </source>
</evidence>
<dbReference type="Gene3D" id="2.160.20.120">
    <property type="match status" value="1"/>
</dbReference>
<accession>A0A5M4B9L2</accession>
<organism evidence="2 3">
    <name type="scientific">Capnocytophaga felis</name>
    <dbReference type="NCBI Taxonomy" id="2267611"/>
    <lineage>
        <taxon>Bacteria</taxon>
        <taxon>Pseudomonadati</taxon>
        <taxon>Bacteroidota</taxon>
        <taxon>Flavobacteriia</taxon>
        <taxon>Flavobacteriales</taxon>
        <taxon>Flavobacteriaceae</taxon>
        <taxon>Capnocytophaga</taxon>
    </lineage>
</organism>
<dbReference type="PANTHER" id="PTHR39200:SF1">
    <property type="entry name" value="AUTO-TRANSPORTER ADHESIN HEAD GIN DOMAIN-CONTAINING PROTEIN-RELATED"/>
    <property type="match status" value="1"/>
</dbReference>
<reference evidence="3" key="1">
    <citation type="journal article" date="2020" name="Int. J. Syst. Evol. Microbiol.">
        <title>Capnocytophaga felis sp. nov. isolated from the feline oral cavity.</title>
        <authorList>
            <person name="Suzuki M."/>
            <person name="Umeda K."/>
            <person name="Kimura M."/>
            <person name="Imaoka K."/>
            <person name="Morikawa S."/>
            <person name="Maeda K."/>
        </authorList>
    </citation>
    <scope>NUCLEOTIDE SEQUENCE [LARGE SCALE GENOMIC DNA]</scope>
    <source>
        <strain evidence="3">KC07070</strain>
    </source>
</reference>
<dbReference type="EMBL" id="BLBC01000008">
    <property type="protein sequence ID" value="GET46090.1"/>
    <property type="molecule type" value="Genomic_DNA"/>
</dbReference>
<dbReference type="AlphaFoldDB" id="A0A5M4B9L2"/>
<evidence type="ECO:0000313" key="2">
    <source>
        <dbReference type="EMBL" id="GET46090.1"/>
    </source>
</evidence>
<name>A0A5M4B9L2_9FLAO</name>
<keyword evidence="3" id="KW-1185">Reference proteome</keyword>
<dbReference type="InterPro" id="IPR021255">
    <property type="entry name" value="DUF2807"/>
</dbReference>
<dbReference type="PANTHER" id="PTHR39200">
    <property type="entry name" value="HYPOTHETICAL EXPORTED PROTEIN"/>
    <property type="match status" value="1"/>
</dbReference>
<feature type="domain" description="Putative auto-transporter adhesin head GIN" evidence="1">
    <location>
        <begin position="21"/>
        <end position="203"/>
    </location>
</feature>
<dbReference type="Pfam" id="PF10988">
    <property type="entry name" value="DUF2807"/>
    <property type="match status" value="1"/>
</dbReference>
<comment type="caution">
    <text evidence="2">The sequence shown here is derived from an EMBL/GenBank/DDBJ whole genome shotgun (WGS) entry which is preliminary data.</text>
</comment>
<gene>
    <name evidence="2" type="ORF">RCZ01_13920</name>
</gene>
<sequence length="219" mass="23504">MKETIKDNGNIVTKEFVVGEYSKVVNVGSLEVILSKGEMGKVRIEVSDNLEPYISITTEGNSLVIDLDDNYNYDINHKAVVYVPVNEQLNEIKSVGAGHIFLKERLNVHHLKCSSTGAGNIEINIDANELELSLIGSGNFKAEGNSHKLSASITGSGHINAHQNKSEVVTAKISGAGDISVYASKEIKAKITGAGNIIVEGNPEKRDTSVLGAGNIEFR</sequence>
<evidence type="ECO:0000259" key="1">
    <source>
        <dbReference type="Pfam" id="PF10988"/>
    </source>
</evidence>
<protein>
    <recommendedName>
        <fullName evidence="1">Putative auto-transporter adhesin head GIN domain-containing protein</fullName>
    </recommendedName>
</protein>
<dbReference type="Proteomes" id="UP000398217">
    <property type="component" value="Unassembled WGS sequence"/>
</dbReference>